<evidence type="ECO:0000313" key="9">
    <source>
        <dbReference type="Proteomes" id="UP001150904"/>
    </source>
</evidence>
<dbReference type="GO" id="GO:0006351">
    <property type="term" value="P:DNA-templated transcription"/>
    <property type="evidence" value="ECO:0007669"/>
    <property type="project" value="InterPro"/>
</dbReference>
<protein>
    <recommendedName>
        <fullName evidence="7">Zn(2)-C6 fungal-type domain-containing protein</fullName>
    </recommendedName>
</protein>
<keyword evidence="3" id="KW-0238">DNA-binding</keyword>
<evidence type="ECO:0000256" key="4">
    <source>
        <dbReference type="ARBA" id="ARBA00023163"/>
    </source>
</evidence>
<dbReference type="PANTHER" id="PTHR47654:SF1">
    <property type="entry name" value="ZN(II)2CYS6 TRANSCRIPTION FACTOR (EUROFUNG)"/>
    <property type="match status" value="1"/>
</dbReference>
<dbReference type="AlphaFoldDB" id="A0A9W9MCJ4"/>
<sequence length="726" mass="81874">MSDNFPLRPLFPEGASDIAENQSAPFLYDWALPGYTQPTALSFPANTDRFPGHDDPSNTGNQHGNAKVPIPRTSYPSTWTTNSGRVSRACENCREQKAKCSGHRPACQRCQDAGMPCSYGDRKREKLLKQLDDLTTQVSTYENLLREIYPKLDSPLAQRVDQTLGGQLLKTSSTSGPPEAGSSGYYLATIDHTEEDFNRDEKIQAMGFVGEHSEMSWLYRLKRDLDQESATPASDNPDRPSISSLNYFQDDREISILINVDPMQRPPQDIADKLVDNYFQAVHPAFPVIGKEIFLSQYRSFYSSANVRPGKRWLGVLNLIFAIAAKYSLLAESQPLVNPDDDLVFFARAWRLSIRNVALLDHPNLQQVQVEGLAAFYLLSTGQVNRSWRIIGIAIRSAVAMGLNLRSDTDSIAHLSKETRYRVWWALFTLDTVLCVMTGRPPSTDDVFCTTPLPIPYREEDFWDEEVVQLITDQGIRNYLMGSLLSPRDASGFVNTSNDRISSAPHELDKVTPNISLYFLYAVDLAFLMRQAIEMLCATILGEMELAINSFNTHADNWLARLPTEFTFTKLDTSLPFVRQRASLAFRFYTTKLVISQPCLRRLANQPTTSSLGSTCDKMAAMCVQVASQMLDLLPDEADASWLYGVSPWWCILHYVMQSTTVLLIELFTRSQPETPDAVLLGKKVQKAVRWLREMSTKDESSQRAWLVCKDIISRHGLRFALEIDC</sequence>
<proteinExistence type="predicted"/>
<evidence type="ECO:0000313" key="8">
    <source>
        <dbReference type="EMBL" id="KAJ5195292.1"/>
    </source>
</evidence>
<dbReference type="Proteomes" id="UP001150904">
    <property type="component" value="Unassembled WGS sequence"/>
</dbReference>
<dbReference type="GO" id="GO:0008270">
    <property type="term" value="F:zinc ion binding"/>
    <property type="evidence" value="ECO:0007669"/>
    <property type="project" value="InterPro"/>
</dbReference>
<dbReference type="InterPro" id="IPR036864">
    <property type="entry name" value="Zn2-C6_fun-type_DNA-bd_sf"/>
</dbReference>
<evidence type="ECO:0000256" key="6">
    <source>
        <dbReference type="SAM" id="MobiDB-lite"/>
    </source>
</evidence>
<evidence type="ECO:0000256" key="5">
    <source>
        <dbReference type="ARBA" id="ARBA00023242"/>
    </source>
</evidence>
<dbReference type="CDD" id="cd00067">
    <property type="entry name" value="GAL4"/>
    <property type="match status" value="1"/>
</dbReference>
<dbReference type="GO" id="GO:0003677">
    <property type="term" value="F:DNA binding"/>
    <property type="evidence" value="ECO:0007669"/>
    <property type="project" value="UniProtKB-KW"/>
</dbReference>
<reference evidence="8" key="2">
    <citation type="journal article" date="2023" name="IMA Fungus">
        <title>Comparative genomic study of the Penicillium genus elucidates a diverse pangenome and 15 lateral gene transfer events.</title>
        <authorList>
            <person name="Petersen C."/>
            <person name="Sorensen T."/>
            <person name="Nielsen M.R."/>
            <person name="Sondergaard T.E."/>
            <person name="Sorensen J.L."/>
            <person name="Fitzpatrick D.A."/>
            <person name="Frisvad J.C."/>
            <person name="Nielsen K.L."/>
        </authorList>
    </citation>
    <scope>NUCLEOTIDE SEQUENCE</scope>
    <source>
        <strain evidence="8">IBT 15544</strain>
    </source>
</reference>
<reference evidence="8" key="1">
    <citation type="submission" date="2022-12" db="EMBL/GenBank/DDBJ databases">
        <authorList>
            <person name="Petersen C."/>
        </authorList>
    </citation>
    <scope>NUCLEOTIDE SEQUENCE</scope>
    <source>
        <strain evidence="8">IBT 15544</strain>
    </source>
</reference>
<keyword evidence="5" id="KW-0539">Nucleus</keyword>
<keyword evidence="4" id="KW-0804">Transcription</keyword>
<keyword evidence="9" id="KW-1185">Reference proteome</keyword>
<organism evidence="8 9">
    <name type="scientific">Penicillium cinerascens</name>
    <dbReference type="NCBI Taxonomy" id="70096"/>
    <lineage>
        <taxon>Eukaryota</taxon>
        <taxon>Fungi</taxon>
        <taxon>Dikarya</taxon>
        <taxon>Ascomycota</taxon>
        <taxon>Pezizomycotina</taxon>
        <taxon>Eurotiomycetes</taxon>
        <taxon>Eurotiomycetidae</taxon>
        <taxon>Eurotiales</taxon>
        <taxon>Aspergillaceae</taxon>
        <taxon>Penicillium</taxon>
    </lineage>
</organism>
<name>A0A9W9MCJ4_9EURO</name>
<dbReference type="PROSITE" id="PS50048">
    <property type="entry name" value="ZN2_CY6_FUNGAL_2"/>
    <property type="match status" value="1"/>
</dbReference>
<dbReference type="OrthoDB" id="5296287at2759"/>
<dbReference type="GeneID" id="83183093"/>
<evidence type="ECO:0000259" key="7">
    <source>
        <dbReference type="PROSITE" id="PS50048"/>
    </source>
</evidence>
<feature type="domain" description="Zn(2)-C6 fungal-type" evidence="7">
    <location>
        <begin position="89"/>
        <end position="119"/>
    </location>
</feature>
<comment type="caution">
    <text evidence="8">The sequence shown here is derived from an EMBL/GenBank/DDBJ whole genome shotgun (WGS) entry which is preliminary data.</text>
</comment>
<dbReference type="RefSeq" id="XP_058305780.1">
    <property type="nucleotide sequence ID" value="XM_058455792.1"/>
</dbReference>
<keyword evidence="2" id="KW-0805">Transcription regulation</keyword>
<dbReference type="InterPro" id="IPR001138">
    <property type="entry name" value="Zn2Cys6_DnaBD"/>
</dbReference>
<dbReference type="SMART" id="SM00066">
    <property type="entry name" value="GAL4"/>
    <property type="match status" value="1"/>
</dbReference>
<keyword evidence="1" id="KW-0479">Metal-binding</keyword>
<dbReference type="EMBL" id="JAPQKR010000015">
    <property type="protein sequence ID" value="KAJ5195292.1"/>
    <property type="molecule type" value="Genomic_DNA"/>
</dbReference>
<dbReference type="InterPro" id="IPR053230">
    <property type="entry name" value="Trans_reg_galc"/>
</dbReference>
<gene>
    <name evidence="8" type="ORF">N7498_008730</name>
</gene>
<dbReference type="SUPFAM" id="SSF57701">
    <property type="entry name" value="Zn2/Cys6 DNA-binding domain"/>
    <property type="match status" value="1"/>
</dbReference>
<dbReference type="PROSITE" id="PS00463">
    <property type="entry name" value="ZN2_CY6_FUNGAL_1"/>
    <property type="match status" value="1"/>
</dbReference>
<evidence type="ECO:0000256" key="3">
    <source>
        <dbReference type="ARBA" id="ARBA00023125"/>
    </source>
</evidence>
<accession>A0A9W9MCJ4</accession>
<dbReference type="PANTHER" id="PTHR47654">
    <property type="entry name" value="ZN(II)2CYS6 TRANSCRIPTION FACTOR (EUROFUNG)-RELATED"/>
    <property type="match status" value="1"/>
</dbReference>
<dbReference type="InterPro" id="IPR007219">
    <property type="entry name" value="XnlR_reg_dom"/>
</dbReference>
<dbReference type="Pfam" id="PF04082">
    <property type="entry name" value="Fungal_trans"/>
    <property type="match status" value="1"/>
</dbReference>
<evidence type="ECO:0000256" key="1">
    <source>
        <dbReference type="ARBA" id="ARBA00022723"/>
    </source>
</evidence>
<dbReference type="GO" id="GO:0000981">
    <property type="term" value="F:DNA-binding transcription factor activity, RNA polymerase II-specific"/>
    <property type="evidence" value="ECO:0007669"/>
    <property type="project" value="InterPro"/>
</dbReference>
<dbReference type="CDD" id="cd12148">
    <property type="entry name" value="fungal_TF_MHR"/>
    <property type="match status" value="1"/>
</dbReference>
<dbReference type="Gene3D" id="4.10.240.10">
    <property type="entry name" value="Zn(2)-C6 fungal-type DNA-binding domain"/>
    <property type="match status" value="1"/>
</dbReference>
<feature type="region of interest" description="Disordered" evidence="6">
    <location>
        <begin position="46"/>
        <end position="81"/>
    </location>
</feature>
<dbReference type="Pfam" id="PF00172">
    <property type="entry name" value="Zn_clus"/>
    <property type="match status" value="1"/>
</dbReference>
<dbReference type="SMART" id="SM00906">
    <property type="entry name" value="Fungal_trans"/>
    <property type="match status" value="1"/>
</dbReference>
<evidence type="ECO:0000256" key="2">
    <source>
        <dbReference type="ARBA" id="ARBA00023015"/>
    </source>
</evidence>